<dbReference type="PROSITE" id="PS51257">
    <property type="entry name" value="PROKAR_LIPOPROTEIN"/>
    <property type="match status" value="1"/>
</dbReference>
<reference evidence="2 3" key="1">
    <citation type="submission" date="2017-05" db="EMBL/GenBank/DDBJ databases">
        <title>De novo genome assembly of Deniococcus indicus strain DR1.</title>
        <authorList>
            <person name="Chauhan D."/>
            <person name="Yennamalli R.M."/>
            <person name="Priyadarshini R."/>
        </authorList>
    </citation>
    <scope>NUCLEOTIDE SEQUENCE [LARGE SCALE GENOMIC DNA]</scope>
    <source>
        <strain evidence="2 3">DR1</strain>
    </source>
</reference>
<protein>
    <recommendedName>
        <fullName evidence="4">SbsA Ig-like domain-containing protein</fullName>
    </recommendedName>
</protein>
<evidence type="ECO:0000256" key="1">
    <source>
        <dbReference type="SAM" id="SignalP"/>
    </source>
</evidence>
<evidence type="ECO:0000313" key="3">
    <source>
        <dbReference type="Proteomes" id="UP000197208"/>
    </source>
</evidence>
<name>A0A246BJY1_9DEIO</name>
<feature type="signal peptide" evidence="1">
    <location>
        <begin position="1"/>
        <end position="25"/>
    </location>
</feature>
<organism evidence="2 3">
    <name type="scientific">Deinococcus indicus</name>
    <dbReference type="NCBI Taxonomy" id="223556"/>
    <lineage>
        <taxon>Bacteria</taxon>
        <taxon>Thermotogati</taxon>
        <taxon>Deinococcota</taxon>
        <taxon>Deinococci</taxon>
        <taxon>Deinococcales</taxon>
        <taxon>Deinococcaceae</taxon>
        <taxon>Deinococcus</taxon>
    </lineage>
</organism>
<keyword evidence="3" id="KW-1185">Reference proteome</keyword>
<dbReference type="AlphaFoldDB" id="A0A246BJY1"/>
<evidence type="ECO:0008006" key="4">
    <source>
        <dbReference type="Google" id="ProtNLM"/>
    </source>
</evidence>
<dbReference type="RefSeq" id="WP_088248824.1">
    <property type="nucleotide sequence ID" value="NZ_NHMK01000015.1"/>
</dbReference>
<evidence type="ECO:0000313" key="2">
    <source>
        <dbReference type="EMBL" id="OWL95627.1"/>
    </source>
</evidence>
<feature type="chain" id="PRO_5012331607" description="SbsA Ig-like domain-containing protein" evidence="1">
    <location>
        <begin position="26"/>
        <end position="367"/>
    </location>
</feature>
<accession>A0A246BJY1</accession>
<sequence length="367" mass="37655">MKAITVPAAALLTSLLLGSCGTSLPLPGGATPPTQILTVKLTGASTTTVTVRNISTNVRTDVEAKDGVWKGPLARGTYAVSVGAVDGRVTPAAQTADLTSTDQTLNFTYHAAPPAAATFTLQGRSVTAGNDLVYGGADIKVQLSPLPEGAAVAWRVSRGDITPGEAGSATIPYSATNREQLTGGELTVTAETGGQTYRTTLRVDDAAPTADGGVLLTLPGGQKTVLTSGDELPLGTTFEATFQDSGVGMAPVTFATWRSGLPVQTTFTTTDQLTEASQYELRSSGIQDRLGNRVGSEDGVLGTFGTDYHAPDITADRASGSVLAPLPTDGTGTTEDALTFQVSDPRRVDGSAGSGLRRVTVIRTPIN</sequence>
<keyword evidence="1" id="KW-0732">Signal</keyword>
<dbReference type="EMBL" id="NHMK01000015">
    <property type="protein sequence ID" value="OWL95627.1"/>
    <property type="molecule type" value="Genomic_DNA"/>
</dbReference>
<comment type="caution">
    <text evidence="2">The sequence shown here is derived from an EMBL/GenBank/DDBJ whole genome shotgun (WGS) entry which is preliminary data.</text>
</comment>
<dbReference type="Proteomes" id="UP000197208">
    <property type="component" value="Unassembled WGS sequence"/>
</dbReference>
<proteinExistence type="predicted"/>
<gene>
    <name evidence="2" type="ORF">CBQ26_11685</name>
</gene>